<keyword evidence="2 7" id="KW-0812">Transmembrane</keyword>
<dbReference type="Proteomes" id="UP000235672">
    <property type="component" value="Unassembled WGS sequence"/>
</dbReference>
<feature type="transmembrane region" description="Helical" evidence="7">
    <location>
        <begin position="216"/>
        <end position="234"/>
    </location>
</feature>
<keyword evidence="10" id="KW-1185">Reference proteome</keyword>
<evidence type="ECO:0000256" key="4">
    <source>
        <dbReference type="ARBA" id="ARBA00023136"/>
    </source>
</evidence>
<dbReference type="STRING" id="1745343.A0A2J6Q4I3"/>
<reference evidence="9 10" key="1">
    <citation type="submission" date="2016-05" db="EMBL/GenBank/DDBJ databases">
        <title>A degradative enzymes factory behind the ericoid mycorrhizal symbiosis.</title>
        <authorList>
            <consortium name="DOE Joint Genome Institute"/>
            <person name="Martino E."/>
            <person name="Morin E."/>
            <person name="Grelet G."/>
            <person name="Kuo A."/>
            <person name="Kohler A."/>
            <person name="Daghino S."/>
            <person name="Barry K."/>
            <person name="Choi C."/>
            <person name="Cichocki N."/>
            <person name="Clum A."/>
            <person name="Copeland A."/>
            <person name="Hainaut M."/>
            <person name="Haridas S."/>
            <person name="Labutti K."/>
            <person name="Lindquist E."/>
            <person name="Lipzen A."/>
            <person name="Khouja H.-R."/>
            <person name="Murat C."/>
            <person name="Ohm R."/>
            <person name="Olson A."/>
            <person name="Spatafora J."/>
            <person name="Veneault-Fourrey C."/>
            <person name="Henrissat B."/>
            <person name="Grigoriev I."/>
            <person name="Martin F."/>
            <person name="Perotto S."/>
        </authorList>
    </citation>
    <scope>NUCLEOTIDE SEQUENCE [LARGE SCALE GENOMIC DNA]</scope>
    <source>
        <strain evidence="9 10">UAMH 7357</strain>
    </source>
</reference>
<dbReference type="AlphaFoldDB" id="A0A2J6Q4I3"/>
<dbReference type="EMBL" id="KZ613482">
    <property type="protein sequence ID" value="PMD21198.1"/>
    <property type="molecule type" value="Genomic_DNA"/>
</dbReference>
<dbReference type="InterPro" id="IPR049326">
    <property type="entry name" value="Rhodopsin_dom_fungi"/>
</dbReference>
<name>A0A2J6Q4I3_9HELO</name>
<comment type="similarity">
    <text evidence="5">Belongs to the SAT4 family.</text>
</comment>
<sequence length="390" mass="43271">MAHRSLSSFSGAHIAENRGPATLAIVCSVTTVSSLFVFARVLVRARIMRKVFYDDYIIVFSMLFGWAAVAFQVIAVKSGSGRHMAMLTDTQIRGAILWTMVGFWPGILSFATPKIAVVALLVRILNPGVPHRIFLWTSTLLYWASLNVCIPVLLTTCDPAKGLWDVHITKKSCRNPWILIYYSMYAGAFSAAVDLYLAVYPATILFSLQMKLKKKIALSIALGIGSVASIVAIYKVTRLSELASPDFSYDIPPLSIWTSIEGSTLIIATCIPTLQPLLKIFRRHIRLQDHSSNSQQRGWYGSSRPNHKPDLATEPGPKPRVTRPQNELDGILNTQNKDMESQTNILGSWAVDCESGGQMTREGILKTEEVRITYTDKAKEVQQSKDHPAN</sequence>
<dbReference type="Pfam" id="PF20684">
    <property type="entry name" value="Fung_rhodopsin"/>
    <property type="match status" value="1"/>
</dbReference>
<accession>A0A2J6Q4I3</accession>
<dbReference type="GO" id="GO:0016020">
    <property type="term" value="C:membrane"/>
    <property type="evidence" value="ECO:0007669"/>
    <property type="project" value="UniProtKB-SubCell"/>
</dbReference>
<comment type="subcellular location">
    <subcellularLocation>
        <location evidence="1">Membrane</location>
        <topology evidence="1">Multi-pass membrane protein</topology>
    </subcellularLocation>
</comment>
<evidence type="ECO:0000256" key="2">
    <source>
        <dbReference type="ARBA" id="ARBA00022692"/>
    </source>
</evidence>
<evidence type="ECO:0000256" key="1">
    <source>
        <dbReference type="ARBA" id="ARBA00004141"/>
    </source>
</evidence>
<evidence type="ECO:0000313" key="10">
    <source>
        <dbReference type="Proteomes" id="UP000235672"/>
    </source>
</evidence>
<dbReference type="PANTHER" id="PTHR33048">
    <property type="entry name" value="PTH11-LIKE INTEGRAL MEMBRANE PROTEIN (AFU_ORTHOLOGUE AFUA_5G11245)"/>
    <property type="match status" value="1"/>
</dbReference>
<proteinExistence type="inferred from homology"/>
<dbReference type="PANTHER" id="PTHR33048:SF155">
    <property type="entry name" value="INTEGRAL MEMBRANE PROTEIN"/>
    <property type="match status" value="1"/>
</dbReference>
<feature type="transmembrane region" description="Helical" evidence="7">
    <location>
        <begin position="179"/>
        <end position="204"/>
    </location>
</feature>
<evidence type="ECO:0000256" key="6">
    <source>
        <dbReference type="SAM" id="MobiDB-lite"/>
    </source>
</evidence>
<evidence type="ECO:0000256" key="3">
    <source>
        <dbReference type="ARBA" id="ARBA00022989"/>
    </source>
</evidence>
<feature type="transmembrane region" description="Helical" evidence="7">
    <location>
        <begin position="55"/>
        <end position="75"/>
    </location>
</feature>
<keyword evidence="4 7" id="KW-0472">Membrane</keyword>
<dbReference type="InterPro" id="IPR052337">
    <property type="entry name" value="SAT4-like"/>
</dbReference>
<dbReference type="OrthoDB" id="5022096at2759"/>
<protein>
    <recommendedName>
        <fullName evidence="8">Rhodopsin domain-containing protein</fullName>
    </recommendedName>
</protein>
<feature type="domain" description="Rhodopsin" evidence="8">
    <location>
        <begin position="39"/>
        <end position="279"/>
    </location>
</feature>
<gene>
    <name evidence="9" type="ORF">NA56DRAFT_626364</name>
</gene>
<feature type="transmembrane region" description="Helical" evidence="7">
    <location>
        <begin position="254"/>
        <end position="278"/>
    </location>
</feature>
<organism evidence="9 10">
    <name type="scientific">Hyaloscypha hepaticicola</name>
    <dbReference type="NCBI Taxonomy" id="2082293"/>
    <lineage>
        <taxon>Eukaryota</taxon>
        <taxon>Fungi</taxon>
        <taxon>Dikarya</taxon>
        <taxon>Ascomycota</taxon>
        <taxon>Pezizomycotina</taxon>
        <taxon>Leotiomycetes</taxon>
        <taxon>Helotiales</taxon>
        <taxon>Hyaloscyphaceae</taxon>
        <taxon>Hyaloscypha</taxon>
    </lineage>
</organism>
<evidence type="ECO:0000313" key="9">
    <source>
        <dbReference type="EMBL" id="PMD21198.1"/>
    </source>
</evidence>
<feature type="region of interest" description="Disordered" evidence="6">
    <location>
        <begin position="292"/>
        <end position="326"/>
    </location>
</feature>
<keyword evidence="3 7" id="KW-1133">Transmembrane helix</keyword>
<evidence type="ECO:0000259" key="8">
    <source>
        <dbReference type="Pfam" id="PF20684"/>
    </source>
</evidence>
<feature type="transmembrane region" description="Helical" evidence="7">
    <location>
        <begin position="133"/>
        <end position="154"/>
    </location>
</feature>
<feature type="transmembrane region" description="Helical" evidence="7">
    <location>
        <begin position="95"/>
        <end position="121"/>
    </location>
</feature>
<feature type="transmembrane region" description="Helical" evidence="7">
    <location>
        <begin position="20"/>
        <end position="43"/>
    </location>
</feature>
<evidence type="ECO:0000256" key="7">
    <source>
        <dbReference type="SAM" id="Phobius"/>
    </source>
</evidence>
<evidence type="ECO:0000256" key="5">
    <source>
        <dbReference type="ARBA" id="ARBA00038359"/>
    </source>
</evidence>